<feature type="domain" description="EamA" evidence="4">
    <location>
        <begin position="9"/>
        <end position="73"/>
    </location>
</feature>
<dbReference type="InterPro" id="IPR037185">
    <property type="entry name" value="EmrE-like"/>
</dbReference>
<name>A0A2U3D6M5_SULT2</name>
<proteinExistence type="inferred from homology"/>
<comment type="similarity">
    <text evidence="2">Belongs to the EamA transporter family.</text>
</comment>
<sequence>MVCGYVFELIFGTILAYLVQIFAQKWSNPTHVMIILSVEGPSAFLFAWLFWGGSMQVFKVSGALFIIIAVMITEWFGASERVD</sequence>
<organism evidence="5 6">
    <name type="scientific">Sulfoacidibacillus thermotolerans</name>
    <name type="common">Acidibacillus sulfuroxidans</name>
    <dbReference type="NCBI Taxonomy" id="1765684"/>
    <lineage>
        <taxon>Bacteria</taxon>
        <taxon>Bacillati</taxon>
        <taxon>Bacillota</taxon>
        <taxon>Bacilli</taxon>
        <taxon>Bacillales</taxon>
        <taxon>Alicyclobacillaceae</taxon>
        <taxon>Sulfoacidibacillus</taxon>
    </lineage>
</organism>
<dbReference type="Proteomes" id="UP000245380">
    <property type="component" value="Unassembled WGS sequence"/>
</dbReference>
<evidence type="ECO:0000256" key="2">
    <source>
        <dbReference type="ARBA" id="ARBA00007362"/>
    </source>
</evidence>
<keyword evidence="6" id="KW-1185">Reference proteome</keyword>
<keyword evidence="3" id="KW-0812">Transmembrane</keyword>
<keyword evidence="3" id="KW-0472">Membrane</keyword>
<dbReference type="OrthoDB" id="9804865at2"/>
<dbReference type="InterPro" id="IPR000620">
    <property type="entry name" value="EamA_dom"/>
</dbReference>
<reference evidence="5 6" key="1">
    <citation type="submission" date="2016-11" db="EMBL/GenBank/DDBJ databases">
        <title>Comparative genomics of Acidibacillus ferroxidans species.</title>
        <authorList>
            <person name="Oliveira G."/>
            <person name="Nunes G."/>
            <person name="Oliveira R."/>
            <person name="Araujo F."/>
            <person name="Salim A."/>
            <person name="Scholte L."/>
            <person name="Morais D."/>
            <person name="Nancucheo I."/>
            <person name="Johnson D.B."/>
            <person name="Grail B."/>
            <person name="Bittencourt J."/>
            <person name="Valadares R."/>
        </authorList>
    </citation>
    <scope>NUCLEOTIDE SEQUENCE [LARGE SCALE GENOMIC DNA]</scope>
    <source>
        <strain evidence="5 6">Y002</strain>
    </source>
</reference>
<dbReference type="Pfam" id="PF00892">
    <property type="entry name" value="EamA"/>
    <property type="match status" value="1"/>
</dbReference>
<dbReference type="SUPFAM" id="SSF103481">
    <property type="entry name" value="Multidrug resistance efflux transporter EmrE"/>
    <property type="match status" value="1"/>
</dbReference>
<dbReference type="RefSeq" id="WP_109431315.1">
    <property type="nucleotide sequence ID" value="NZ_MPDK01000023.1"/>
</dbReference>
<evidence type="ECO:0000256" key="3">
    <source>
        <dbReference type="SAM" id="Phobius"/>
    </source>
</evidence>
<comment type="caution">
    <text evidence="5">The sequence shown here is derived from an EMBL/GenBank/DDBJ whole genome shotgun (WGS) entry which is preliminary data.</text>
</comment>
<evidence type="ECO:0000313" key="6">
    <source>
        <dbReference type="Proteomes" id="UP000245380"/>
    </source>
</evidence>
<accession>A0A2U3D6M5</accession>
<evidence type="ECO:0000259" key="4">
    <source>
        <dbReference type="Pfam" id="PF00892"/>
    </source>
</evidence>
<feature type="transmembrane region" description="Helical" evidence="3">
    <location>
        <begin position="6"/>
        <end position="23"/>
    </location>
</feature>
<comment type="subcellular location">
    <subcellularLocation>
        <location evidence="1">Endomembrane system</location>
        <topology evidence="1">Multi-pass membrane protein</topology>
    </subcellularLocation>
</comment>
<keyword evidence="3" id="KW-1133">Transmembrane helix</keyword>
<feature type="transmembrane region" description="Helical" evidence="3">
    <location>
        <begin position="30"/>
        <end position="51"/>
    </location>
</feature>
<feature type="transmembrane region" description="Helical" evidence="3">
    <location>
        <begin position="57"/>
        <end position="77"/>
    </location>
</feature>
<evidence type="ECO:0000256" key="1">
    <source>
        <dbReference type="ARBA" id="ARBA00004127"/>
    </source>
</evidence>
<dbReference type="GO" id="GO:0016020">
    <property type="term" value="C:membrane"/>
    <property type="evidence" value="ECO:0007669"/>
    <property type="project" value="InterPro"/>
</dbReference>
<dbReference type="EMBL" id="MPDK01000023">
    <property type="protein sequence ID" value="PWI56903.1"/>
    <property type="molecule type" value="Genomic_DNA"/>
</dbReference>
<dbReference type="AlphaFoldDB" id="A0A2U3D6M5"/>
<protein>
    <recommendedName>
        <fullName evidence="4">EamA domain-containing protein</fullName>
    </recommendedName>
</protein>
<evidence type="ECO:0000313" key="5">
    <source>
        <dbReference type="EMBL" id="PWI56903.1"/>
    </source>
</evidence>
<gene>
    <name evidence="5" type="ORF">BM613_11305</name>
</gene>